<evidence type="ECO:0000313" key="2">
    <source>
        <dbReference type="EMBL" id="CAD9351044.1"/>
    </source>
</evidence>
<gene>
    <name evidence="2" type="ORF">OSIN01602_LOCUS15792</name>
</gene>
<proteinExistence type="predicted"/>
<reference evidence="2" key="1">
    <citation type="submission" date="2021-01" db="EMBL/GenBank/DDBJ databases">
        <authorList>
            <person name="Corre E."/>
            <person name="Pelletier E."/>
            <person name="Niang G."/>
            <person name="Scheremetjew M."/>
            <person name="Finn R."/>
            <person name="Kale V."/>
            <person name="Holt S."/>
            <person name="Cochrane G."/>
            <person name="Meng A."/>
            <person name="Brown T."/>
            <person name="Cohen L."/>
        </authorList>
    </citation>
    <scope>NUCLEOTIDE SEQUENCE</scope>
    <source>
        <strain evidence="2">Grunow 1884</strain>
    </source>
</reference>
<feature type="compositionally biased region" description="Basic residues" evidence="1">
    <location>
        <begin position="92"/>
        <end position="103"/>
    </location>
</feature>
<dbReference type="AlphaFoldDB" id="A0A7S2EQS5"/>
<evidence type="ECO:0000256" key="1">
    <source>
        <dbReference type="SAM" id="MobiDB-lite"/>
    </source>
</evidence>
<organism evidence="2">
    <name type="scientific">Trieres chinensis</name>
    <name type="common">Marine centric diatom</name>
    <name type="synonym">Odontella sinensis</name>
    <dbReference type="NCBI Taxonomy" id="1514140"/>
    <lineage>
        <taxon>Eukaryota</taxon>
        <taxon>Sar</taxon>
        <taxon>Stramenopiles</taxon>
        <taxon>Ochrophyta</taxon>
        <taxon>Bacillariophyta</taxon>
        <taxon>Mediophyceae</taxon>
        <taxon>Biddulphiophycidae</taxon>
        <taxon>Eupodiscales</taxon>
        <taxon>Parodontellaceae</taxon>
        <taxon>Trieres</taxon>
    </lineage>
</organism>
<protein>
    <submittedName>
        <fullName evidence="2">Uncharacterized protein</fullName>
    </submittedName>
</protein>
<feature type="region of interest" description="Disordered" evidence="1">
    <location>
        <begin position="45"/>
        <end position="109"/>
    </location>
</feature>
<accession>A0A7S2EQS5</accession>
<feature type="compositionally biased region" description="Basic and acidic residues" evidence="1">
    <location>
        <begin position="80"/>
        <end position="91"/>
    </location>
</feature>
<feature type="compositionally biased region" description="Basic and acidic residues" evidence="1">
    <location>
        <begin position="54"/>
        <end position="63"/>
    </location>
</feature>
<name>A0A7S2EQS5_TRICV</name>
<dbReference type="EMBL" id="HBGO01027447">
    <property type="protein sequence ID" value="CAD9351044.1"/>
    <property type="molecule type" value="Transcribed_RNA"/>
</dbReference>
<sequence length="109" mass="12508">MTGPLSIVSSRRSEDCVVSFAADVESRLDKHFREFADFVAEMEEQQSYRSWKNAVERDADRDASPPPPPVAAARLPTAKEGGRPHKAERNLSRKTRRRIRRQRKIFEGL</sequence>